<dbReference type="InterPro" id="IPR016167">
    <property type="entry name" value="FAD-bd_PCMH_sub1"/>
</dbReference>
<evidence type="ECO:0000256" key="2">
    <source>
        <dbReference type="SAM" id="Phobius"/>
    </source>
</evidence>
<organism evidence="3 4">
    <name type="scientific">Coccidioides immitis RMSCC 3703</name>
    <dbReference type="NCBI Taxonomy" id="454286"/>
    <lineage>
        <taxon>Eukaryota</taxon>
        <taxon>Fungi</taxon>
        <taxon>Dikarya</taxon>
        <taxon>Ascomycota</taxon>
        <taxon>Pezizomycotina</taxon>
        <taxon>Eurotiomycetes</taxon>
        <taxon>Eurotiomycetidae</taxon>
        <taxon>Onygenales</taxon>
        <taxon>Onygenaceae</taxon>
        <taxon>Coccidioides</taxon>
    </lineage>
</organism>
<feature type="region of interest" description="Disordered" evidence="1">
    <location>
        <begin position="80"/>
        <end position="99"/>
    </location>
</feature>
<sequence length="189" mass="21453">MRKDHSEQHALEREERPTFKGQLYESTQQRIQRERAELERYARMQKDSSALRNTAITFTVLVTALGCYYLGSLRPAALPESSTTPLYSAPKPHHDTSPGNLQAAWSDFIHIVGKENVSTDKVDLDAHAGSDWSSYTAKESERPFLVVFPSTTEEVSRIMKVRRSEVWWEPAVLGPTLIDTERCANGYSH</sequence>
<evidence type="ECO:0000313" key="3">
    <source>
        <dbReference type="EMBL" id="KMU72608.1"/>
    </source>
</evidence>
<dbReference type="STRING" id="454286.A0A0J8QN35"/>
<feature type="transmembrane region" description="Helical" evidence="2">
    <location>
        <begin position="50"/>
        <end position="71"/>
    </location>
</feature>
<keyword evidence="2" id="KW-1133">Transmembrane helix</keyword>
<dbReference type="AlphaFoldDB" id="A0A0J8QN35"/>
<dbReference type="Proteomes" id="UP000054559">
    <property type="component" value="Unassembled WGS sequence"/>
</dbReference>
<dbReference type="GO" id="GO:0050660">
    <property type="term" value="F:flavin adenine dinucleotide binding"/>
    <property type="evidence" value="ECO:0007669"/>
    <property type="project" value="InterPro"/>
</dbReference>
<keyword evidence="2" id="KW-0472">Membrane</keyword>
<name>A0A0J8QN35_COCIT</name>
<proteinExistence type="predicted"/>
<accession>A0A0J8QN35</accession>
<evidence type="ECO:0000313" key="4">
    <source>
        <dbReference type="Proteomes" id="UP000054559"/>
    </source>
</evidence>
<reference evidence="4" key="1">
    <citation type="journal article" date="2010" name="Genome Res.">
        <title>Population genomic sequencing of Coccidioides fungi reveals recent hybridization and transposon control.</title>
        <authorList>
            <person name="Neafsey D.E."/>
            <person name="Barker B.M."/>
            <person name="Sharpton T.J."/>
            <person name="Stajich J.E."/>
            <person name="Park D.J."/>
            <person name="Whiston E."/>
            <person name="Hung C.-Y."/>
            <person name="McMahan C."/>
            <person name="White J."/>
            <person name="Sykes S."/>
            <person name="Heiman D."/>
            <person name="Young S."/>
            <person name="Zeng Q."/>
            <person name="Abouelleil A."/>
            <person name="Aftuck L."/>
            <person name="Bessette D."/>
            <person name="Brown A."/>
            <person name="FitzGerald M."/>
            <person name="Lui A."/>
            <person name="Macdonald J.P."/>
            <person name="Priest M."/>
            <person name="Orbach M.J."/>
            <person name="Galgiani J.N."/>
            <person name="Kirkland T.N."/>
            <person name="Cole G.T."/>
            <person name="Birren B.W."/>
            <person name="Henn M.R."/>
            <person name="Taylor J.W."/>
            <person name="Rounsley S.D."/>
        </authorList>
    </citation>
    <scope>NUCLEOTIDE SEQUENCE [LARGE SCALE GENOMIC DNA]</scope>
    <source>
        <strain evidence="4">RMSCC 3703</strain>
    </source>
</reference>
<gene>
    <name evidence="3" type="ORF">CISG_09798</name>
</gene>
<dbReference type="SUPFAM" id="SSF56176">
    <property type="entry name" value="FAD-binding/transporter-associated domain-like"/>
    <property type="match status" value="1"/>
</dbReference>
<dbReference type="Gene3D" id="3.30.43.10">
    <property type="entry name" value="Uridine Diphospho-n-acetylenolpyruvylglucosamine Reductase, domain 2"/>
    <property type="match status" value="1"/>
</dbReference>
<keyword evidence="2" id="KW-0812">Transmembrane</keyword>
<feature type="region of interest" description="Disordered" evidence="1">
    <location>
        <begin position="1"/>
        <end position="27"/>
    </location>
</feature>
<protein>
    <submittedName>
        <fullName evidence="3">D-lactate dehydrogenase</fullName>
    </submittedName>
</protein>
<feature type="compositionally biased region" description="Basic and acidic residues" evidence="1">
    <location>
        <begin position="1"/>
        <end position="18"/>
    </location>
</feature>
<evidence type="ECO:0000256" key="1">
    <source>
        <dbReference type="SAM" id="MobiDB-lite"/>
    </source>
</evidence>
<dbReference type="InterPro" id="IPR036318">
    <property type="entry name" value="FAD-bd_PCMH-like_sf"/>
</dbReference>
<dbReference type="EMBL" id="DS268224">
    <property type="protein sequence ID" value="KMU72608.1"/>
    <property type="molecule type" value="Genomic_DNA"/>
</dbReference>